<evidence type="ECO:0000256" key="2">
    <source>
        <dbReference type="SAM" id="Phobius"/>
    </source>
</evidence>
<proteinExistence type="predicted"/>
<sequence length="92" mass="10581">MMKNFSGSPLHSNNQTPNHIRERNSRKYSFLSTIPFRFSLRGYGFCMATLFLFCFGSLFYQLNGGPPKILLDIRQYLGESTYLDDHGPPAPR</sequence>
<feature type="non-terminal residue" evidence="3">
    <location>
        <position position="1"/>
    </location>
</feature>
<feature type="transmembrane region" description="Helical" evidence="2">
    <location>
        <begin position="40"/>
        <end position="60"/>
    </location>
</feature>
<dbReference type="EMBL" id="BRZM01000008">
    <property type="protein sequence ID" value="GLD49369.1"/>
    <property type="molecule type" value="Genomic_DNA"/>
</dbReference>
<evidence type="ECO:0000256" key="1">
    <source>
        <dbReference type="SAM" id="MobiDB-lite"/>
    </source>
</evidence>
<dbReference type="Proteomes" id="UP001279410">
    <property type="component" value="Unassembled WGS sequence"/>
</dbReference>
<accession>A0AAD3M9D4</accession>
<keyword evidence="2" id="KW-0472">Membrane</keyword>
<feature type="region of interest" description="Disordered" evidence="1">
    <location>
        <begin position="1"/>
        <end position="22"/>
    </location>
</feature>
<protein>
    <submittedName>
        <fullName evidence="3">Uronyl 2-sulfotransferase isoform X2</fullName>
    </submittedName>
</protein>
<keyword evidence="4" id="KW-1185">Reference proteome</keyword>
<evidence type="ECO:0000313" key="4">
    <source>
        <dbReference type="Proteomes" id="UP001279410"/>
    </source>
</evidence>
<organism evidence="3 4">
    <name type="scientific">Lates japonicus</name>
    <name type="common">Japanese lates</name>
    <dbReference type="NCBI Taxonomy" id="270547"/>
    <lineage>
        <taxon>Eukaryota</taxon>
        <taxon>Metazoa</taxon>
        <taxon>Chordata</taxon>
        <taxon>Craniata</taxon>
        <taxon>Vertebrata</taxon>
        <taxon>Euteleostomi</taxon>
        <taxon>Actinopterygii</taxon>
        <taxon>Neopterygii</taxon>
        <taxon>Teleostei</taxon>
        <taxon>Neoteleostei</taxon>
        <taxon>Acanthomorphata</taxon>
        <taxon>Carangaria</taxon>
        <taxon>Carangaria incertae sedis</taxon>
        <taxon>Centropomidae</taxon>
        <taxon>Lates</taxon>
    </lineage>
</organism>
<keyword evidence="2" id="KW-0812">Transmembrane</keyword>
<evidence type="ECO:0000313" key="3">
    <source>
        <dbReference type="EMBL" id="GLD49369.1"/>
    </source>
</evidence>
<name>A0AAD3M9D4_LATJO</name>
<comment type="caution">
    <text evidence="3">The sequence shown here is derived from an EMBL/GenBank/DDBJ whole genome shotgun (WGS) entry which is preliminary data.</text>
</comment>
<reference evidence="3" key="1">
    <citation type="submission" date="2022-08" db="EMBL/GenBank/DDBJ databases">
        <title>Genome sequencing of akame (Lates japonicus).</title>
        <authorList>
            <person name="Hashiguchi Y."/>
            <person name="Takahashi H."/>
        </authorList>
    </citation>
    <scope>NUCLEOTIDE SEQUENCE</scope>
    <source>
        <strain evidence="3">Kochi</strain>
    </source>
</reference>
<dbReference type="AlphaFoldDB" id="A0AAD3M9D4"/>
<gene>
    <name evidence="3" type="ORF">AKAME5_000316500</name>
</gene>
<keyword evidence="2" id="KW-1133">Transmembrane helix</keyword>
<feature type="compositionally biased region" description="Polar residues" evidence="1">
    <location>
        <begin position="1"/>
        <end position="18"/>
    </location>
</feature>